<dbReference type="EMBL" id="OB661210">
    <property type="protein sequence ID" value="CAD7227650.1"/>
    <property type="molecule type" value="Genomic_DNA"/>
</dbReference>
<dbReference type="GO" id="GO:0005829">
    <property type="term" value="C:cytosol"/>
    <property type="evidence" value="ECO:0007669"/>
    <property type="project" value="TreeGrafter"/>
</dbReference>
<dbReference type="GO" id="GO:0005525">
    <property type="term" value="F:GTP binding"/>
    <property type="evidence" value="ECO:0007669"/>
    <property type="project" value="UniProtKB-KW"/>
</dbReference>
<keyword evidence="4" id="KW-0378">Hydrolase</keyword>
<feature type="region of interest" description="Disordered" evidence="7">
    <location>
        <begin position="1"/>
        <end position="38"/>
    </location>
</feature>
<protein>
    <recommendedName>
        <fullName evidence="6">Large subunit GTPase 1 homolog</fullName>
    </recommendedName>
</protein>
<evidence type="ECO:0000256" key="5">
    <source>
        <dbReference type="ARBA" id="ARBA00023134"/>
    </source>
</evidence>
<dbReference type="InterPro" id="IPR006073">
    <property type="entry name" value="GTP-bd"/>
</dbReference>
<dbReference type="CDD" id="cd01857">
    <property type="entry name" value="HSR1_MMR1"/>
    <property type="match status" value="1"/>
</dbReference>
<keyword evidence="2" id="KW-0963">Cytoplasm</keyword>
<gene>
    <name evidence="9" type="ORF">CTOB1V02_LOCUS5551</name>
</gene>
<proteinExistence type="predicted"/>
<dbReference type="PROSITE" id="PS51721">
    <property type="entry name" value="G_CP"/>
    <property type="match status" value="1"/>
</dbReference>
<feature type="region of interest" description="Disordered" evidence="7">
    <location>
        <begin position="271"/>
        <end position="312"/>
    </location>
</feature>
<evidence type="ECO:0000256" key="6">
    <source>
        <dbReference type="ARBA" id="ARBA00040145"/>
    </source>
</evidence>
<feature type="compositionally biased region" description="Basic residues" evidence="7">
    <location>
        <begin position="608"/>
        <end position="629"/>
    </location>
</feature>
<evidence type="ECO:0000256" key="4">
    <source>
        <dbReference type="ARBA" id="ARBA00022801"/>
    </source>
</evidence>
<dbReference type="InterPro" id="IPR027417">
    <property type="entry name" value="P-loop_NTPase"/>
</dbReference>
<evidence type="ECO:0000256" key="7">
    <source>
        <dbReference type="SAM" id="MobiDB-lite"/>
    </source>
</evidence>
<dbReference type="InterPro" id="IPR030378">
    <property type="entry name" value="G_CP_dom"/>
</dbReference>
<dbReference type="AlphaFoldDB" id="A0A7R8ZKV0"/>
<keyword evidence="3" id="KW-0547">Nucleotide-binding</keyword>
<feature type="compositionally biased region" description="Basic residues" evidence="7">
    <location>
        <begin position="19"/>
        <end position="30"/>
    </location>
</feature>
<feature type="region of interest" description="Disordered" evidence="7">
    <location>
        <begin position="599"/>
        <end position="629"/>
    </location>
</feature>
<dbReference type="GO" id="GO:0000054">
    <property type="term" value="P:ribosomal subunit export from nucleus"/>
    <property type="evidence" value="ECO:0007669"/>
    <property type="project" value="TreeGrafter"/>
</dbReference>
<accession>A0A7R8ZKV0</accession>
<keyword evidence="5" id="KW-0342">GTP-binding</keyword>
<evidence type="ECO:0000259" key="8">
    <source>
        <dbReference type="PROSITE" id="PS51721"/>
    </source>
</evidence>
<sequence>MGRKKEKNSSLGQTLIKDSHKRGARQLHPKGKGDENLLHSANLQDGADWNRLNLRSVTEAGPIEEFLAVADLADSDFTAERRNVTLVSSTTAFQQLLTERVKSEKIRRSHSSLVRIPRRPFWESNTTPDELVKLEKEAFLEWRRSLATLADEEGACLTPYEKNLEFWRQLWRVVERSDVVVQILDARNPLLFRCPDLEKYVREVKSSKMNVLLLNKADFLTYSQRRSWAEWFQSEGMKVIFYSAVSTPAPISAGEESSSVNDVSEEPLNVAETVEEDGRVSQDGDDDDWETCSSSSSEEESAGTGEKSQSKKLTFASSESVRNSAECLNPDELAVLLEGLHKGSKERPGITTIGLVGYPNVGKSSTINSLLKAKKTATSITPGKTKHFQTHFLTPSLLLCDCPGLVFPSLVSTKADLVLNGILPVDSLRDHVAPTTLLIERIPSPVLEKTYGLQLPVMPSNAELMIKQPDLTSEELLNAYGAMRGYMTQRGLPDNPRSARYILKDYIKGRLLYCHAPPGVKQSEFHEVPVPKKYVEESTSQEVPPEAVPGPHVPAASGTVDFDRMFFKQLHISAHIKGKSAIGDMKECVGASAVDLSASGSTLTEKPWKKHNKKNKKEKLRRVYKHLDQ</sequence>
<dbReference type="SUPFAM" id="SSF52540">
    <property type="entry name" value="P-loop containing nucleoside triphosphate hydrolases"/>
    <property type="match status" value="1"/>
</dbReference>
<comment type="subcellular location">
    <subcellularLocation>
        <location evidence="1">Cytoplasm</location>
    </subcellularLocation>
</comment>
<evidence type="ECO:0000256" key="3">
    <source>
        <dbReference type="ARBA" id="ARBA00022741"/>
    </source>
</evidence>
<dbReference type="InterPro" id="IPR043358">
    <property type="entry name" value="GNL1-like"/>
</dbReference>
<dbReference type="Pfam" id="PF01926">
    <property type="entry name" value="MMR_HSR1"/>
    <property type="match status" value="1"/>
</dbReference>
<dbReference type="OrthoDB" id="61815at2759"/>
<evidence type="ECO:0000256" key="2">
    <source>
        <dbReference type="ARBA" id="ARBA00022490"/>
    </source>
</evidence>
<feature type="domain" description="CP-type G" evidence="8">
    <location>
        <begin position="167"/>
        <end position="408"/>
    </location>
</feature>
<dbReference type="PANTHER" id="PTHR45709:SF2">
    <property type="entry name" value="LARGE SUBUNIT GTPASE 1 HOMOLOG"/>
    <property type="match status" value="1"/>
</dbReference>
<dbReference type="PANTHER" id="PTHR45709">
    <property type="entry name" value="LARGE SUBUNIT GTPASE 1 HOMOLOG-RELATED"/>
    <property type="match status" value="1"/>
</dbReference>
<evidence type="ECO:0000313" key="9">
    <source>
        <dbReference type="EMBL" id="CAD7227650.1"/>
    </source>
</evidence>
<organism evidence="9">
    <name type="scientific">Cyprideis torosa</name>
    <dbReference type="NCBI Taxonomy" id="163714"/>
    <lineage>
        <taxon>Eukaryota</taxon>
        <taxon>Metazoa</taxon>
        <taxon>Ecdysozoa</taxon>
        <taxon>Arthropoda</taxon>
        <taxon>Crustacea</taxon>
        <taxon>Oligostraca</taxon>
        <taxon>Ostracoda</taxon>
        <taxon>Podocopa</taxon>
        <taxon>Podocopida</taxon>
        <taxon>Cytherocopina</taxon>
        <taxon>Cytheroidea</taxon>
        <taxon>Cytherideidae</taxon>
        <taxon>Cyprideis</taxon>
    </lineage>
</organism>
<evidence type="ECO:0000256" key="1">
    <source>
        <dbReference type="ARBA" id="ARBA00004496"/>
    </source>
</evidence>
<dbReference type="GO" id="GO:0003924">
    <property type="term" value="F:GTPase activity"/>
    <property type="evidence" value="ECO:0007669"/>
    <property type="project" value="InterPro"/>
</dbReference>
<name>A0A7R8ZKV0_9CRUS</name>
<dbReference type="Gene3D" id="3.40.50.300">
    <property type="entry name" value="P-loop containing nucleotide triphosphate hydrolases"/>
    <property type="match status" value="1"/>
</dbReference>
<reference evidence="9" key="1">
    <citation type="submission" date="2020-11" db="EMBL/GenBank/DDBJ databases">
        <authorList>
            <person name="Tran Van P."/>
        </authorList>
    </citation>
    <scope>NUCLEOTIDE SEQUENCE</scope>
</reference>